<feature type="compositionally biased region" description="Polar residues" evidence="12">
    <location>
        <begin position="213"/>
        <end position="225"/>
    </location>
</feature>
<dbReference type="GO" id="GO:0005634">
    <property type="term" value="C:nucleus"/>
    <property type="evidence" value="ECO:0007669"/>
    <property type="project" value="UniProtKB-SubCell"/>
</dbReference>
<comment type="similarity">
    <text evidence="3 10">Belongs to the CNOT2/3/5 family.</text>
</comment>
<feature type="coiled-coil region" evidence="11">
    <location>
        <begin position="61"/>
        <end position="95"/>
    </location>
</feature>
<organism evidence="15 16">
    <name type="scientific">[Candida] arabinofermentans NRRL YB-2248</name>
    <dbReference type="NCBI Taxonomy" id="983967"/>
    <lineage>
        <taxon>Eukaryota</taxon>
        <taxon>Fungi</taxon>
        <taxon>Dikarya</taxon>
        <taxon>Ascomycota</taxon>
        <taxon>Saccharomycotina</taxon>
        <taxon>Pichiomycetes</taxon>
        <taxon>Pichiales</taxon>
        <taxon>Pichiaceae</taxon>
        <taxon>Ogataea</taxon>
        <taxon>Ogataea/Candida clade</taxon>
    </lineage>
</organism>
<feature type="compositionally biased region" description="Basic and acidic residues" evidence="12">
    <location>
        <begin position="180"/>
        <end position="200"/>
    </location>
</feature>
<dbReference type="GO" id="GO:0030015">
    <property type="term" value="C:CCR4-NOT core complex"/>
    <property type="evidence" value="ECO:0007669"/>
    <property type="project" value="UniProtKB-UniRule"/>
</dbReference>
<evidence type="ECO:0000256" key="12">
    <source>
        <dbReference type="SAM" id="MobiDB-lite"/>
    </source>
</evidence>
<proteinExistence type="inferred from homology"/>
<keyword evidence="10" id="KW-0010">Activator</keyword>
<keyword evidence="11" id="KW-0175">Coiled coil</keyword>
<gene>
    <name evidence="15" type="ORF">CANARDRAFT_27433</name>
</gene>
<evidence type="ECO:0000256" key="8">
    <source>
        <dbReference type="ARBA" id="ARBA00023163"/>
    </source>
</evidence>
<dbReference type="STRING" id="983967.A0A1E4T375"/>
<dbReference type="InterPro" id="IPR038635">
    <property type="entry name" value="CCR4-NOT_su2/3/5_C_sf"/>
</dbReference>
<keyword evidence="6" id="KW-0597">Phosphoprotein</keyword>
<evidence type="ECO:0000259" key="14">
    <source>
        <dbReference type="Pfam" id="PF04153"/>
    </source>
</evidence>
<feature type="domain" description="NOT2/NOT3/NOT5 C-terminal" evidence="14">
    <location>
        <begin position="491"/>
        <end position="554"/>
    </location>
</feature>
<dbReference type="EMBL" id="KV453850">
    <property type="protein sequence ID" value="ODV86171.1"/>
    <property type="molecule type" value="Genomic_DNA"/>
</dbReference>
<evidence type="ECO:0000256" key="1">
    <source>
        <dbReference type="ARBA" id="ARBA00004123"/>
    </source>
</evidence>
<keyword evidence="16" id="KW-1185">Reference proteome</keyword>
<evidence type="ECO:0000256" key="11">
    <source>
        <dbReference type="SAM" id="Coils"/>
    </source>
</evidence>
<feature type="region of interest" description="Disordered" evidence="12">
    <location>
        <begin position="179"/>
        <end position="280"/>
    </location>
</feature>
<evidence type="ECO:0000256" key="10">
    <source>
        <dbReference type="PIRNR" id="PIRNR005290"/>
    </source>
</evidence>
<reference evidence="16" key="1">
    <citation type="submission" date="2016-04" db="EMBL/GenBank/DDBJ databases">
        <title>Comparative genomics of biotechnologically important yeasts.</title>
        <authorList>
            <consortium name="DOE Joint Genome Institute"/>
            <person name="Riley R."/>
            <person name="Haridas S."/>
            <person name="Wolfe K.H."/>
            <person name="Lopes M.R."/>
            <person name="Hittinger C.T."/>
            <person name="Goker M."/>
            <person name="Salamov A."/>
            <person name="Wisecaver J."/>
            <person name="Long T.M."/>
            <person name="Aerts A.L."/>
            <person name="Barry K."/>
            <person name="Choi C."/>
            <person name="Clum A."/>
            <person name="Coughlan A.Y."/>
            <person name="Deshpande S."/>
            <person name="Douglass A.P."/>
            <person name="Hanson S.J."/>
            <person name="Klenk H.-P."/>
            <person name="Labutti K."/>
            <person name="Lapidus A."/>
            <person name="Lindquist E."/>
            <person name="Lipzen A."/>
            <person name="Meier-Kolthoff J.P."/>
            <person name="Ohm R.A."/>
            <person name="Otillar R.P."/>
            <person name="Pangilinan J."/>
            <person name="Peng Y."/>
            <person name="Rokas A."/>
            <person name="Rosa C.A."/>
            <person name="Scheuner C."/>
            <person name="Sibirny A.A."/>
            <person name="Slot J.C."/>
            <person name="Stielow J.B."/>
            <person name="Sun H."/>
            <person name="Kurtzman C.P."/>
            <person name="Blackwell M."/>
            <person name="Grigoriev I.V."/>
            <person name="Jeffries T.W."/>
        </authorList>
    </citation>
    <scope>NUCLEOTIDE SEQUENCE [LARGE SCALE GENOMIC DNA]</scope>
    <source>
        <strain evidence="16">NRRL YB-2248</strain>
    </source>
</reference>
<feature type="compositionally biased region" description="Polar residues" evidence="12">
    <location>
        <begin position="418"/>
        <end position="430"/>
    </location>
</feature>
<keyword evidence="7 10" id="KW-0805">Transcription regulation</keyword>
<name>A0A1E4T375_9ASCO</name>
<evidence type="ECO:0000256" key="9">
    <source>
        <dbReference type="ARBA" id="ARBA00023242"/>
    </source>
</evidence>
<comment type="subcellular location">
    <subcellularLocation>
        <location evidence="2 10">Cytoplasm</location>
    </subcellularLocation>
    <subcellularLocation>
        <location evidence="1 10">Nucleus</location>
    </subcellularLocation>
</comment>
<feature type="domain" description="NOT2/NOT3/NOT5 C-terminal" evidence="14">
    <location>
        <begin position="571"/>
        <end position="641"/>
    </location>
</feature>
<evidence type="ECO:0000313" key="16">
    <source>
        <dbReference type="Proteomes" id="UP000094801"/>
    </source>
</evidence>
<dbReference type="Gene3D" id="2.30.30.1020">
    <property type="entry name" value="CCR4-NOT complex subunit 2/3/5, C-terminal domain"/>
    <property type="match status" value="1"/>
</dbReference>
<feature type="domain" description="CCR4-Not complex component Not N-terminal" evidence="13">
    <location>
        <begin position="3"/>
        <end position="168"/>
    </location>
</feature>
<dbReference type="InterPro" id="IPR040168">
    <property type="entry name" value="Not2/3/5"/>
</dbReference>
<protein>
    <recommendedName>
        <fullName evidence="10">General negative regulator of transcription subunit</fullName>
    </recommendedName>
</protein>
<comment type="function">
    <text evidence="10">Acts as component of the CCR4-NOT core complex, which in the nucleus seems to be a general transcription factor, and in the cytoplasm the major mRNA deadenylase involved in mRNA turnover. The NOT protein subcomplex negatively regulates the basal and activated transcription of many genes. Preferentially affects TC-type TATA element-dependent transcription. Could directly or indirectly inhibit component(s) of the general transcription machinery.</text>
</comment>
<dbReference type="Pfam" id="PF04065">
    <property type="entry name" value="Not3"/>
    <property type="match status" value="1"/>
</dbReference>
<evidence type="ECO:0000256" key="6">
    <source>
        <dbReference type="ARBA" id="ARBA00022553"/>
    </source>
</evidence>
<evidence type="ECO:0000313" key="15">
    <source>
        <dbReference type="EMBL" id="ODV86171.1"/>
    </source>
</evidence>
<evidence type="ECO:0000256" key="5">
    <source>
        <dbReference type="ARBA" id="ARBA00022491"/>
    </source>
</evidence>
<dbReference type="Pfam" id="PF04153">
    <property type="entry name" value="NOT2_3_5_C"/>
    <property type="match status" value="2"/>
</dbReference>
<evidence type="ECO:0000256" key="7">
    <source>
        <dbReference type="ARBA" id="ARBA00023015"/>
    </source>
</evidence>
<dbReference type="Proteomes" id="UP000094801">
    <property type="component" value="Unassembled WGS sequence"/>
</dbReference>
<evidence type="ECO:0000256" key="3">
    <source>
        <dbReference type="ARBA" id="ARBA00007682"/>
    </source>
</evidence>
<evidence type="ECO:0000256" key="4">
    <source>
        <dbReference type="ARBA" id="ARBA00022490"/>
    </source>
</evidence>
<dbReference type="OrthoDB" id="293823at2759"/>
<dbReference type="InterPro" id="IPR007207">
    <property type="entry name" value="Not_N"/>
</dbReference>
<dbReference type="AlphaFoldDB" id="A0A1E4T375"/>
<dbReference type="GO" id="GO:0000289">
    <property type="term" value="P:nuclear-transcribed mRNA poly(A) tail shortening"/>
    <property type="evidence" value="ECO:0007669"/>
    <property type="project" value="UniProtKB-ARBA"/>
</dbReference>
<dbReference type="InterPro" id="IPR012270">
    <property type="entry name" value="CCR4-NOT_su3/5"/>
</dbReference>
<dbReference type="GO" id="GO:0000932">
    <property type="term" value="C:P-body"/>
    <property type="evidence" value="ECO:0007669"/>
    <property type="project" value="UniProtKB-UniRule"/>
</dbReference>
<dbReference type="GO" id="GO:0006355">
    <property type="term" value="P:regulation of DNA-templated transcription"/>
    <property type="evidence" value="ECO:0007669"/>
    <property type="project" value="InterPro"/>
</dbReference>
<sequence length="648" mass="71065">MGGNEVKDKKQLIEHRKLIEHEMERFKEVEKIMKTKAFSNEALASSDIKVDPRTKEKLDCADFIQGNIEELERQIEALEAQVDQIAGTLKKKKSDASKQQQIDELNELSERHKWHTSKLETILRLLENDSLEVDLINEIRDDIEYYVDSNQDDHFIEDDTFYDALGLDEIDETFRVIQSESKDEETAPELDDKPVVKESKSAVVPGTGIISRKVSSSNTSALPNSGTPPPPHISSQPSGTTPPPPPPGLVISQLQSQTTSQVPPPTQQLQQQQQQHQIPPMTTAQTLASQLVQSQRASPKLRTVSLGSPAPTVASLIGGGLKPATPVSTPKLKYASVASAAVVAANATANANANSSGVAASTGSGVSTPTQSTPSVAVPLSVLTSNNTRSSTPTLPPGLISVASQSNIQKVQEDSTRENTASPASASAISQGPSTFSFLDSGNYSNLPEGFQDYITSLETAKGRIGCGTGESKSESQLPPLGSIFSQLESSLLNCPDSYDSDKPKNYKPTNQFVTQACFPQEPAVEIIGSTKLLAKLEMDTLAYCFYYHNQQYKSDFTNLNNLSSVDNSSDNYLQYITAKELNKRGWNYHKNLQTWFHKEDEEATSPVGGPKLTSGETWKQFDFKDTWMVRRKNDFLFDERDEEKLSV</sequence>
<evidence type="ECO:0000256" key="2">
    <source>
        <dbReference type="ARBA" id="ARBA00004496"/>
    </source>
</evidence>
<evidence type="ECO:0000259" key="13">
    <source>
        <dbReference type="Pfam" id="PF04065"/>
    </source>
</evidence>
<feature type="region of interest" description="Disordered" evidence="12">
    <location>
        <begin position="354"/>
        <end position="374"/>
    </location>
</feature>
<keyword evidence="9 10" id="KW-0539">Nucleus</keyword>
<keyword evidence="8 10" id="KW-0804">Transcription</keyword>
<feature type="compositionally biased region" description="Low complexity" evidence="12">
    <location>
        <begin position="249"/>
        <end position="280"/>
    </location>
</feature>
<keyword evidence="4 10" id="KW-0963">Cytoplasm</keyword>
<feature type="region of interest" description="Disordered" evidence="12">
    <location>
        <begin position="406"/>
        <end position="430"/>
    </location>
</feature>
<keyword evidence="5 10" id="KW-0678">Repressor</keyword>
<dbReference type="PANTHER" id="PTHR23326">
    <property type="entry name" value="CCR4 NOT-RELATED"/>
    <property type="match status" value="1"/>
</dbReference>
<accession>A0A1E4T375</accession>
<feature type="compositionally biased region" description="Low complexity" evidence="12">
    <location>
        <begin position="354"/>
        <end position="368"/>
    </location>
</feature>
<dbReference type="InterPro" id="IPR007282">
    <property type="entry name" value="NOT2/3/5_C"/>
</dbReference>
<dbReference type="PIRSF" id="PIRSF005290">
    <property type="entry name" value="NOT_su_3_5"/>
    <property type="match status" value="1"/>
</dbReference>